<evidence type="ECO:0000313" key="1">
    <source>
        <dbReference type="EMBL" id="MBW97020.1"/>
    </source>
</evidence>
<protein>
    <submittedName>
        <fullName evidence="1">Uncharacterized protein</fullName>
    </submittedName>
</protein>
<sequence length="73" mass="8502">MTNNILIVINTQIKVVNPKFFDKFFWNFFLNLAKCTIGATVPKEYKQIPIYSLPSFSFTIVIHKEQGKDMTND</sequence>
<proteinExistence type="predicted"/>
<reference evidence="1" key="1">
    <citation type="submission" date="2018-02" db="EMBL/GenBank/DDBJ databases">
        <title>Rhizophora mucronata_Transcriptome.</title>
        <authorList>
            <person name="Meera S.P."/>
            <person name="Sreeshan A."/>
            <person name="Augustine A."/>
        </authorList>
    </citation>
    <scope>NUCLEOTIDE SEQUENCE</scope>
    <source>
        <tissue evidence="1">Leaf</tissue>
    </source>
</reference>
<dbReference type="AlphaFoldDB" id="A0A2P2JU73"/>
<organism evidence="1">
    <name type="scientific">Rhizophora mucronata</name>
    <name type="common">Asiatic mangrove</name>
    <dbReference type="NCBI Taxonomy" id="61149"/>
    <lineage>
        <taxon>Eukaryota</taxon>
        <taxon>Viridiplantae</taxon>
        <taxon>Streptophyta</taxon>
        <taxon>Embryophyta</taxon>
        <taxon>Tracheophyta</taxon>
        <taxon>Spermatophyta</taxon>
        <taxon>Magnoliopsida</taxon>
        <taxon>eudicotyledons</taxon>
        <taxon>Gunneridae</taxon>
        <taxon>Pentapetalae</taxon>
        <taxon>rosids</taxon>
        <taxon>fabids</taxon>
        <taxon>Malpighiales</taxon>
        <taxon>Rhizophoraceae</taxon>
        <taxon>Rhizophora</taxon>
    </lineage>
</organism>
<name>A0A2P2JU73_RHIMU</name>
<dbReference type="EMBL" id="GGEC01016534">
    <property type="protein sequence ID" value="MBW97017.1"/>
    <property type="molecule type" value="Transcribed_RNA"/>
</dbReference>
<dbReference type="EMBL" id="GGEC01016537">
    <property type="protein sequence ID" value="MBW97020.1"/>
    <property type="molecule type" value="Transcribed_RNA"/>
</dbReference>
<accession>A0A2P2JU73</accession>